<keyword evidence="4" id="KW-1185">Reference proteome</keyword>
<feature type="compositionally biased region" description="Low complexity" evidence="1">
    <location>
        <begin position="307"/>
        <end position="331"/>
    </location>
</feature>
<gene>
    <name evidence="3" type="ORF">ER308_17560</name>
</gene>
<name>A0A411YJ22_9ACTN</name>
<feature type="compositionally biased region" description="Gly residues" evidence="1">
    <location>
        <begin position="343"/>
        <end position="357"/>
    </location>
</feature>
<evidence type="ECO:0008006" key="5">
    <source>
        <dbReference type="Google" id="ProtNLM"/>
    </source>
</evidence>
<reference evidence="3 4" key="1">
    <citation type="submission" date="2019-01" db="EMBL/GenBank/DDBJ databases">
        <title>Egibacter rhizosphaerae EGI 80759T.</title>
        <authorList>
            <person name="Chen D.-D."/>
            <person name="Tian Y."/>
            <person name="Jiao J.-Y."/>
            <person name="Zhang X.-T."/>
            <person name="Zhang Y.-G."/>
            <person name="Zhang Y."/>
            <person name="Xiao M."/>
            <person name="Shu W.-S."/>
            <person name="Li W.-J."/>
        </authorList>
    </citation>
    <scope>NUCLEOTIDE SEQUENCE [LARGE SCALE GENOMIC DNA]</scope>
    <source>
        <strain evidence="3 4">EGI 80759</strain>
    </source>
</reference>
<dbReference type="RefSeq" id="WP_131156190.1">
    <property type="nucleotide sequence ID" value="NZ_CP036402.1"/>
</dbReference>
<dbReference type="EMBL" id="CP036402">
    <property type="protein sequence ID" value="QBI21197.1"/>
    <property type="molecule type" value="Genomic_DNA"/>
</dbReference>
<feature type="transmembrane region" description="Helical" evidence="2">
    <location>
        <begin position="127"/>
        <end position="160"/>
    </location>
</feature>
<feature type="transmembrane region" description="Helical" evidence="2">
    <location>
        <begin position="206"/>
        <end position="223"/>
    </location>
</feature>
<keyword evidence="2" id="KW-1133">Transmembrane helix</keyword>
<evidence type="ECO:0000313" key="4">
    <source>
        <dbReference type="Proteomes" id="UP000291469"/>
    </source>
</evidence>
<keyword evidence="2" id="KW-0472">Membrane</keyword>
<feature type="region of interest" description="Disordered" evidence="1">
    <location>
        <begin position="277"/>
        <end position="357"/>
    </location>
</feature>
<protein>
    <recommendedName>
        <fullName evidence="5">Glycerophosphoryl diester phosphodiesterase membrane domain-containing protein</fullName>
    </recommendedName>
</protein>
<feature type="transmembrane region" description="Helical" evidence="2">
    <location>
        <begin position="166"/>
        <end position="186"/>
    </location>
</feature>
<feature type="transmembrane region" description="Helical" evidence="2">
    <location>
        <begin position="74"/>
        <end position="96"/>
    </location>
</feature>
<feature type="compositionally biased region" description="Gly residues" evidence="1">
    <location>
        <begin position="295"/>
        <end position="306"/>
    </location>
</feature>
<feature type="transmembrane region" description="Helical" evidence="2">
    <location>
        <begin position="21"/>
        <end position="39"/>
    </location>
</feature>
<accession>A0A411YJ22</accession>
<keyword evidence="2" id="KW-0812">Transmembrane</keyword>
<evidence type="ECO:0000256" key="2">
    <source>
        <dbReference type="SAM" id="Phobius"/>
    </source>
</evidence>
<feature type="transmembrane region" description="Helical" evidence="2">
    <location>
        <begin position="243"/>
        <end position="266"/>
    </location>
</feature>
<evidence type="ECO:0000313" key="3">
    <source>
        <dbReference type="EMBL" id="QBI21197.1"/>
    </source>
</evidence>
<evidence type="ECO:0000256" key="1">
    <source>
        <dbReference type="SAM" id="MobiDB-lite"/>
    </source>
</evidence>
<sequence>MSVGDLLDGTVRTILRNWKTVFGVAAVVFIPFNIVYFGLGVDPGAMPLEEFTDPVEPGQDPTQIVSPAELGATFMLALVQTIVISPFIAGAVVYLIGRDQVGQDTGGIGAALGAAARRLHVLVGARVLLALVGLILGLLLVLFFGVLVGVGGLVGGLLLIPLVPAAIFGLAALYVLFAIVTPAVMLEGRGPLSALGRSSELVRRRYWPTLGRVLLLVLLYWVLTLVLSPLQFVGMFTGAAGSAIVMTVTEVLVTPFLPVALTLVYLDLRARTEGTDLAASYGGGPPRPWWEQPGSAGGWGAHGQQGYGPPSGQQGYAPPSGEQGSGSSPGQQGQGWGRRPPGESGGPSGDPRGGGSG</sequence>
<proteinExistence type="predicted"/>
<dbReference type="KEGG" id="erz:ER308_17560"/>
<organism evidence="3 4">
    <name type="scientific">Egibacter rhizosphaerae</name>
    <dbReference type="NCBI Taxonomy" id="1670831"/>
    <lineage>
        <taxon>Bacteria</taxon>
        <taxon>Bacillati</taxon>
        <taxon>Actinomycetota</taxon>
        <taxon>Nitriliruptoria</taxon>
        <taxon>Egibacterales</taxon>
        <taxon>Egibacteraceae</taxon>
        <taxon>Egibacter</taxon>
    </lineage>
</organism>
<dbReference type="OrthoDB" id="121140at2"/>
<dbReference type="Proteomes" id="UP000291469">
    <property type="component" value="Chromosome"/>
</dbReference>
<dbReference type="AlphaFoldDB" id="A0A411YJ22"/>